<evidence type="ECO:0000256" key="3">
    <source>
        <dbReference type="ARBA" id="ARBA00022692"/>
    </source>
</evidence>
<dbReference type="InterPro" id="IPR050545">
    <property type="entry name" value="Mycobact_MmpL"/>
</dbReference>
<protein>
    <submittedName>
        <fullName evidence="8">Hopanoid biosynthesis-associated RND transporter HpnN</fullName>
    </submittedName>
</protein>
<feature type="transmembrane region" description="Helical" evidence="6">
    <location>
        <begin position="370"/>
        <end position="391"/>
    </location>
</feature>
<feature type="transmembrane region" description="Helical" evidence="6">
    <location>
        <begin position="301"/>
        <end position="322"/>
    </location>
</feature>
<dbReference type="GO" id="GO:0005886">
    <property type="term" value="C:plasma membrane"/>
    <property type="evidence" value="ECO:0007669"/>
    <property type="project" value="UniProtKB-SubCell"/>
</dbReference>
<feature type="transmembrane region" description="Helical" evidence="6">
    <location>
        <begin position="275"/>
        <end position="294"/>
    </location>
</feature>
<keyword evidence="5 6" id="KW-0472">Membrane</keyword>
<dbReference type="OrthoDB" id="7518665at2"/>
<proteinExistence type="predicted"/>
<organism evidence="8 9">
    <name type="scientific">Vineibacter terrae</name>
    <dbReference type="NCBI Taxonomy" id="2586908"/>
    <lineage>
        <taxon>Bacteria</taxon>
        <taxon>Pseudomonadati</taxon>
        <taxon>Pseudomonadota</taxon>
        <taxon>Alphaproteobacteria</taxon>
        <taxon>Hyphomicrobiales</taxon>
        <taxon>Vineibacter</taxon>
    </lineage>
</organism>
<feature type="transmembrane region" description="Helical" evidence="6">
    <location>
        <begin position="710"/>
        <end position="734"/>
    </location>
</feature>
<dbReference type="InterPro" id="IPR000731">
    <property type="entry name" value="SSD"/>
</dbReference>
<comment type="caution">
    <text evidence="8">The sequence shown here is derived from an EMBL/GenBank/DDBJ whole genome shotgun (WGS) entry which is preliminary data.</text>
</comment>
<sequence>MLASLVLVVVRVCCRHAWIVMILALVLGAGGAAYTAAHFRMDTNSENLVSPQAPWRQEVLRYDAAFPHQNNLIAVVVDGVTAERADEAARLLAAALAENRTLFTSVRRPDGGPFLERHGLLLLPLADVQKTTEQLIEAQPLLGVLAADPSLRGIMTALATMLEGVEHGQIQLQELDAPIKAFADTFQAVVDGKPAYFSWTALIGEPQAGPPPTRRFIEIQPRLDYDALMPGEAASAAIRAAAEKLGLTPQAGVHVRLTGPVPMADEEFATIAENGGLLATFMIVAVLAMLWLAVRSVRMIVAILVTLIIGLVATSALGLAIYGAFNVISVAFIVLFVGLGVDFGIQVCVRYRAERHRRDELRAALVQAGAGIGGGLTLAALAVAAAFYSFLPTDYAGLAQLGMIAGSGMIVTYVLSITALPALLALLRPRGEAEEPGFRRLAPLDQALARRARWVLGVATALGLACLALMPLLRFDSNPLNLRSRHSEAVATALDLMQNPQTSPNFVNVLRPSHAAAKELADRLSKLPEVAHVLTIDTFVPDQQKEKLALLADAAGLLETVFNPLVRPRPPTRDDIASSFEATATALKDAAGSGTADQAAQARRLAALLERLATAGPADWTSAEKAFLPSLKTMLDQLRAALHPEPITLDTLPPDFKRDWIAAGGLYRLQVFPSGDTLGNEALNRFTSAVLLVAPDATGTPIIIEESGKVIVSAFLKAGALSLVLIAVILGVALRRVGDVLVALAPLLLAGILTLASCVLLGIALNLANIIALPLLFGVGVAFDIYFVMAWRNGQRKLLRSPLTRAVITSAGTTAAAFGTLSFSSHPGTASMGVILLVSLFWILAAMLVVLPALLNVARGRAGAVPGG</sequence>
<evidence type="ECO:0000256" key="2">
    <source>
        <dbReference type="ARBA" id="ARBA00022475"/>
    </source>
</evidence>
<dbReference type="PANTHER" id="PTHR33406">
    <property type="entry name" value="MEMBRANE PROTEIN MJ1562-RELATED"/>
    <property type="match status" value="1"/>
</dbReference>
<keyword evidence="3 6" id="KW-0812">Transmembrane</keyword>
<dbReference type="Pfam" id="PF03176">
    <property type="entry name" value="MMPL"/>
    <property type="match status" value="1"/>
</dbReference>
<evidence type="ECO:0000313" key="8">
    <source>
        <dbReference type="EMBL" id="TXL74352.1"/>
    </source>
</evidence>
<evidence type="ECO:0000259" key="7">
    <source>
        <dbReference type="PROSITE" id="PS50156"/>
    </source>
</evidence>
<dbReference type="PROSITE" id="PS50156">
    <property type="entry name" value="SSD"/>
    <property type="match status" value="1"/>
</dbReference>
<evidence type="ECO:0000256" key="5">
    <source>
        <dbReference type="ARBA" id="ARBA00023136"/>
    </source>
</evidence>
<dbReference type="NCBIfam" id="TIGR03480">
    <property type="entry name" value="HpnN"/>
    <property type="match status" value="1"/>
</dbReference>
<reference evidence="8 9" key="1">
    <citation type="submission" date="2019-06" db="EMBL/GenBank/DDBJ databases">
        <title>New taxonomy in bacterial strain CC-CFT640, isolated from vineyard.</title>
        <authorList>
            <person name="Lin S.-Y."/>
            <person name="Tsai C.-F."/>
            <person name="Young C.-C."/>
        </authorList>
    </citation>
    <scope>NUCLEOTIDE SEQUENCE [LARGE SCALE GENOMIC DNA]</scope>
    <source>
        <strain evidence="8 9">CC-CFT640</strain>
    </source>
</reference>
<keyword evidence="2" id="KW-1003">Cell membrane</keyword>
<gene>
    <name evidence="8" type="ORF">FHP25_17675</name>
</gene>
<dbReference type="InterPro" id="IPR017841">
    <property type="entry name" value="Hopanoid_biosynth_HpnN"/>
</dbReference>
<comment type="subcellular location">
    <subcellularLocation>
        <location evidence="1">Cell membrane</location>
        <topology evidence="1">Multi-pass membrane protein</topology>
    </subcellularLocation>
</comment>
<evidence type="ECO:0000256" key="6">
    <source>
        <dbReference type="SAM" id="Phobius"/>
    </source>
</evidence>
<accession>A0A5C8PLJ2</accession>
<feature type="transmembrane region" description="Helical" evidence="6">
    <location>
        <begin position="830"/>
        <end position="851"/>
    </location>
</feature>
<evidence type="ECO:0000256" key="1">
    <source>
        <dbReference type="ARBA" id="ARBA00004651"/>
    </source>
</evidence>
<evidence type="ECO:0000313" key="9">
    <source>
        <dbReference type="Proteomes" id="UP000321638"/>
    </source>
</evidence>
<dbReference type="Proteomes" id="UP000321638">
    <property type="component" value="Unassembled WGS sequence"/>
</dbReference>
<feature type="transmembrane region" description="Helical" evidence="6">
    <location>
        <begin position="771"/>
        <end position="791"/>
    </location>
</feature>
<feature type="transmembrane region" description="Helical" evidence="6">
    <location>
        <begin position="328"/>
        <end position="349"/>
    </location>
</feature>
<dbReference type="EMBL" id="VDUZ01000019">
    <property type="protein sequence ID" value="TXL74352.1"/>
    <property type="molecule type" value="Genomic_DNA"/>
</dbReference>
<name>A0A5C8PLJ2_9HYPH</name>
<dbReference type="InterPro" id="IPR004869">
    <property type="entry name" value="MMPL_dom"/>
</dbReference>
<dbReference type="Gene3D" id="1.20.1640.10">
    <property type="entry name" value="Multidrug efflux transporter AcrB transmembrane domain"/>
    <property type="match status" value="2"/>
</dbReference>
<feature type="domain" description="SSD" evidence="7">
    <location>
        <begin position="300"/>
        <end position="426"/>
    </location>
</feature>
<feature type="transmembrane region" description="Helical" evidence="6">
    <location>
        <begin position="803"/>
        <end position="824"/>
    </location>
</feature>
<dbReference type="AlphaFoldDB" id="A0A5C8PLJ2"/>
<dbReference type="SUPFAM" id="SSF82866">
    <property type="entry name" value="Multidrug efflux transporter AcrB transmembrane domain"/>
    <property type="match status" value="2"/>
</dbReference>
<dbReference type="PANTHER" id="PTHR33406:SF13">
    <property type="entry name" value="MEMBRANE PROTEIN YDFJ"/>
    <property type="match status" value="1"/>
</dbReference>
<keyword evidence="4 6" id="KW-1133">Transmembrane helix</keyword>
<evidence type="ECO:0000256" key="4">
    <source>
        <dbReference type="ARBA" id="ARBA00022989"/>
    </source>
</evidence>
<keyword evidence="9" id="KW-1185">Reference proteome</keyword>
<feature type="transmembrane region" description="Helical" evidence="6">
    <location>
        <begin position="454"/>
        <end position="473"/>
    </location>
</feature>
<feature type="transmembrane region" description="Helical" evidence="6">
    <location>
        <begin position="741"/>
        <end position="765"/>
    </location>
</feature>
<feature type="transmembrane region" description="Helical" evidence="6">
    <location>
        <begin position="403"/>
        <end position="427"/>
    </location>
</feature>